<organism evidence="2 3">
    <name type="scientific">Agaribacter flavus</name>
    <dbReference type="NCBI Taxonomy" id="1902781"/>
    <lineage>
        <taxon>Bacteria</taxon>
        <taxon>Pseudomonadati</taxon>
        <taxon>Pseudomonadota</taxon>
        <taxon>Gammaproteobacteria</taxon>
        <taxon>Alteromonadales</taxon>
        <taxon>Alteromonadaceae</taxon>
        <taxon>Agaribacter</taxon>
    </lineage>
</organism>
<name>A0ABV7FRZ6_9ALTE</name>
<feature type="coiled-coil region" evidence="1">
    <location>
        <begin position="53"/>
        <end position="84"/>
    </location>
</feature>
<dbReference type="InterPro" id="IPR029016">
    <property type="entry name" value="GAF-like_dom_sf"/>
</dbReference>
<proteinExistence type="predicted"/>
<evidence type="ECO:0000313" key="3">
    <source>
        <dbReference type="Proteomes" id="UP001595478"/>
    </source>
</evidence>
<reference evidence="3" key="1">
    <citation type="journal article" date="2019" name="Int. J. Syst. Evol. Microbiol.">
        <title>The Global Catalogue of Microorganisms (GCM) 10K type strain sequencing project: providing services to taxonomists for standard genome sequencing and annotation.</title>
        <authorList>
            <consortium name="The Broad Institute Genomics Platform"/>
            <consortium name="The Broad Institute Genome Sequencing Center for Infectious Disease"/>
            <person name="Wu L."/>
            <person name="Ma J."/>
        </authorList>
    </citation>
    <scope>NUCLEOTIDE SEQUENCE [LARGE SCALE GENOMIC DNA]</scope>
    <source>
        <strain evidence="3">KCTC 52473</strain>
    </source>
</reference>
<accession>A0ABV7FRZ6</accession>
<protein>
    <submittedName>
        <fullName evidence="2">DUF484 family protein</fullName>
    </submittedName>
</protein>
<evidence type="ECO:0000256" key="1">
    <source>
        <dbReference type="SAM" id="Coils"/>
    </source>
</evidence>
<keyword evidence="1" id="KW-0175">Coiled coil</keyword>
<dbReference type="EMBL" id="JBHRSW010000023">
    <property type="protein sequence ID" value="MFC3122443.1"/>
    <property type="molecule type" value="Genomic_DNA"/>
</dbReference>
<dbReference type="RefSeq" id="WP_376920576.1">
    <property type="nucleotide sequence ID" value="NZ_JBHRSW010000023.1"/>
</dbReference>
<dbReference type="PANTHER" id="PTHR38765:SF1">
    <property type="entry name" value="DUF484 DOMAIN-CONTAINING PROTEIN"/>
    <property type="match status" value="1"/>
</dbReference>
<comment type="caution">
    <text evidence="2">The sequence shown here is derived from an EMBL/GenBank/DDBJ whole genome shotgun (WGS) entry which is preliminary data.</text>
</comment>
<dbReference type="PANTHER" id="PTHR38765">
    <property type="entry name" value="DUF484 DOMAIN-CONTAINING PROTEIN"/>
    <property type="match status" value="1"/>
</dbReference>
<dbReference type="Pfam" id="PF04340">
    <property type="entry name" value="DUF484"/>
    <property type="match status" value="1"/>
</dbReference>
<dbReference type="InterPro" id="IPR007435">
    <property type="entry name" value="DUF484"/>
</dbReference>
<evidence type="ECO:0000313" key="2">
    <source>
        <dbReference type="EMBL" id="MFC3122443.1"/>
    </source>
</evidence>
<dbReference type="Proteomes" id="UP001595478">
    <property type="component" value="Unassembled WGS sequence"/>
</dbReference>
<gene>
    <name evidence="2" type="ORF">ACFOHL_12510</name>
</gene>
<sequence length="227" mass="25982">MTNHASADRLDETSKPLEEHEIAEYLEKHPDFFLRHKSLLTSLKISHENQGVVSLTQIQLEQYREKVKHQKKQLESLVGNAKRNETIYKSYASLNFVLSCAQTLAQVESALHQSLCEELGMLEANLVFINDDTKQSLPELPQRSLLDKKLANTPYYFGRISPHEQKILFNTENIGSVALIKIMNEQMVVVLAVASPDASHFTPSMDTSLLDYLKQYLEYHLPRILRS</sequence>
<keyword evidence="3" id="KW-1185">Reference proteome</keyword>
<dbReference type="Gene3D" id="3.30.450.40">
    <property type="match status" value="1"/>
</dbReference>